<name>A0A246GCU2_9FLAO</name>
<dbReference type="InterPro" id="IPR032781">
    <property type="entry name" value="ABC_tran_Xtn"/>
</dbReference>
<feature type="domain" description="ABC transporter" evidence="7">
    <location>
        <begin position="328"/>
        <end position="541"/>
    </location>
</feature>
<dbReference type="InterPro" id="IPR027417">
    <property type="entry name" value="P-loop_NTPase"/>
</dbReference>
<comment type="caution">
    <text evidence="8">The sequence shown here is derived from an EMBL/GenBank/DDBJ whole genome shotgun (WGS) entry which is preliminary data.</text>
</comment>
<keyword evidence="6" id="KW-0175">Coiled coil</keyword>
<dbReference type="PROSITE" id="PS00211">
    <property type="entry name" value="ABC_TRANSPORTER_1"/>
    <property type="match status" value="2"/>
</dbReference>
<dbReference type="InterPro" id="IPR051309">
    <property type="entry name" value="ABCF_ATPase"/>
</dbReference>
<evidence type="ECO:0000256" key="4">
    <source>
        <dbReference type="ARBA" id="ARBA00061551"/>
    </source>
</evidence>
<reference evidence="8 9" key="1">
    <citation type="journal article" date="2017" name="Infect. Genet. Evol.">
        <title>Comparative genome analysis of fish pathogen Flavobacterium columnare reveals extensive sequence diversity within the species.</title>
        <authorList>
            <person name="Kayansamruaj P."/>
            <person name="Dong H.T."/>
            <person name="Hirono I."/>
            <person name="Kondo H."/>
            <person name="Senapin S."/>
            <person name="Rodkhum C."/>
        </authorList>
    </citation>
    <scope>NUCLEOTIDE SEQUENCE [LARGE SCALE GENOMIC DNA]</scope>
    <source>
        <strain evidence="8 9">1214</strain>
    </source>
</reference>
<dbReference type="NCBIfam" id="NF000355">
    <property type="entry name" value="ribo_prot_ABC_F"/>
    <property type="match status" value="1"/>
</dbReference>
<sequence length="644" mass="73699">MLNIHNLSISFGGTFLFEEITFRLGAGDRVGLVGKNGAGKSTLLKILSGDFKPDSGDIATEKDIQIGFLRQDIDFVKGRTVLEEAYMAFEDIKRTEFEIDRINQELTIRTDYESQSYTELIEKLSDLQHRYEILGGYSYVGQAERVLLGLGFKREDFNSQTDTFSGGWRMRIELAKLLLQTNDILLLDEPTNHLDIESIIWLESFLKTFPGVVVIVSHDKMFLDNVTNRTIEISLGKAYDFNKPYTEYLVLREEIREKQLATQKNQQKKIEETQKLIDRFRYSATKSSMAQSLIKKLDKVERIEVDEDDNSVMNISFPISVVPGRVVVEADNVTKSYGEKTILKDISLNIERGSKIAFVGQNGQGKSTFIKAIVNEFSFEGAIKLGHNVQLGYFAQNQAEYLDGDKTLLDTMIDAATDSNRSKVRDMLGAFLFRGDDVEKKVKVLSGGERNRLALCKLLLQPFNVLVMDEPTNHLDIKSKNVLKAALQKFEGTLLLVSHDRDFLQGMANTVYEFKDQKIKEYLGDINFFLEQRNVDNFREVEKKDTTQISKEGINNTPSNLKSEPKNLSYEEQKAKKALQNKLSKIESQIQELEKQIQKDDLALAENYEKLSQDTSFFTAYEKKKKDLDKFMEDWENVQLELEN</sequence>
<dbReference type="PANTHER" id="PTHR42855:SF2">
    <property type="entry name" value="DRUG RESISTANCE ABC TRANSPORTER,ATP-BINDING PROTEIN"/>
    <property type="match status" value="1"/>
</dbReference>
<dbReference type="EMBL" id="MTCY01000006">
    <property type="protein sequence ID" value="OWP79147.1"/>
    <property type="molecule type" value="Genomic_DNA"/>
</dbReference>
<dbReference type="Proteomes" id="UP000198034">
    <property type="component" value="Unassembled WGS sequence"/>
</dbReference>
<evidence type="ECO:0000256" key="1">
    <source>
        <dbReference type="ARBA" id="ARBA00022737"/>
    </source>
</evidence>
<evidence type="ECO:0000256" key="3">
    <source>
        <dbReference type="ARBA" id="ARBA00022840"/>
    </source>
</evidence>
<dbReference type="PANTHER" id="PTHR42855">
    <property type="entry name" value="ABC TRANSPORTER ATP-BINDING SUBUNIT"/>
    <property type="match status" value="1"/>
</dbReference>
<feature type="coiled-coil region" evidence="6">
    <location>
        <begin position="576"/>
        <end position="603"/>
    </location>
</feature>
<dbReference type="Pfam" id="PF12848">
    <property type="entry name" value="ABC_tran_Xtn"/>
    <property type="match status" value="1"/>
</dbReference>
<dbReference type="InterPro" id="IPR017871">
    <property type="entry name" value="ABC_transporter-like_CS"/>
</dbReference>
<evidence type="ECO:0000256" key="2">
    <source>
        <dbReference type="ARBA" id="ARBA00022741"/>
    </source>
</evidence>
<dbReference type="Gene3D" id="3.40.50.300">
    <property type="entry name" value="P-loop containing nucleotide triphosphate hydrolases"/>
    <property type="match status" value="2"/>
</dbReference>
<dbReference type="InterPro" id="IPR003439">
    <property type="entry name" value="ABC_transporter-like_ATP-bd"/>
</dbReference>
<comment type="similarity">
    <text evidence="4">Belongs to the ABC transporter superfamily. ABCF family. YbiT subfamily.</text>
</comment>
<dbReference type="InterPro" id="IPR003593">
    <property type="entry name" value="AAA+_ATPase"/>
</dbReference>
<organism evidence="8 9">
    <name type="scientific">Flavobacterium columnare</name>
    <dbReference type="NCBI Taxonomy" id="996"/>
    <lineage>
        <taxon>Bacteria</taxon>
        <taxon>Pseudomonadati</taxon>
        <taxon>Bacteroidota</taxon>
        <taxon>Flavobacteriia</taxon>
        <taxon>Flavobacteriales</taxon>
        <taxon>Flavobacteriaceae</taxon>
        <taxon>Flavobacterium</taxon>
    </lineage>
</organism>
<accession>A0A246GCU2</accession>
<evidence type="ECO:0000313" key="8">
    <source>
        <dbReference type="EMBL" id="OWP79147.1"/>
    </source>
</evidence>
<dbReference type="CDD" id="cd03221">
    <property type="entry name" value="ABCF_EF-3"/>
    <property type="match status" value="2"/>
</dbReference>
<dbReference type="SUPFAM" id="SSF52540">
    <property type="entry name" value="P-loop containing nucleoside triphosphate hydrolases"/>
    <property type="match status" value="2"/>
</dbReference>
<evidence type="ECO:0000256" key="6">
    <source>
        <dbReference type="SAM" id="Coils"/>
    </source>
</evidence>
<keyword evidence="8" id="KW-0808">Transferase</keyword>
<protein>
    <recommendedName>
        <fullName evidence="5">Probable ATP-binding protein YbiT</fullName>
    </recommendedName>
</protein>
<dbReference type="GO" id="GO:0016740">
    <property type="term" value="F:transferase activity"/>
    <property type="evidence" value="ECO:0007669"/>
    <property type="project" value="UniProtKB-KW"/>
</dbReference>
<dbReference type="FunFam" id="3.40.50.300:FF:000011">
    <property type="entry name" value="Putative ABC transporter ATP-binding component"/>
    <property type="match status" value="1"/>
</dbReference>
<dbReference type="SMART" id="SM00382">
    <property type="entry name" value="AAA"/>
    <property type="match status" value="2"/>
</dbReference>
<dbReference type="FunFam" id="3.40.50.300:FF:000070">
    <property type="entry name" value="Putative ABC transporter ATP-binding component"/>
    <property type="match status" value="1"/>
</dbReference>
<keyword evidence="1" id="KW-0677">Repeat</keyword>
<dbReference type="Pfam" id="PF00005">
    <property type="entry name" value="ABC_tran"/>
    <property type="match status" value="2"/>
</dbReference>
<dbReference type="PROSITE" id="PS50893">
    <property type="entry name" value="ABC_TRANSPORTER_2"/>
    <property type="match status" value="2"/>
</dbReference>
<evidence type="ECO:0000313" key="9">
    <source>
        <dbReference type="Proteomes" id="UP000198034"/>
    </source>
</evidence>
<evidence type="ECO:0000256" key="5">
    <source>
        <dbReference type="ARBA" id="ARBA00074044"/>
    </source>
</evidence>
<dbReference type="OrthoDB" id="1521973at2"/>
<keyword evidence="2" id="KW-0547">Nucleotide-binding</keyword>
<proteinExistence type="inferred from homology"/>
<keyword evidence="3" id="KW-0067">ATP-binding</keyword>
<feature type="domain" description="ABC transporter" evidence="7">
    <location>
        <begin position="2"/>
        <end position="260"/>
    </location>
</feature>
<dbReference type="AlphaFoldDB" id="A0A246GCU2"/>
<gene>
    <name evidence="8" type="ORF">BWK62_03260</name>
</gene>
<dbReference type="GO" id="GO:0016887">
    <property type="term" value="F:ATP hydrolysis activity"/>
    <property type="evidence" value="ECO:0007669"/>
    <property type="project" value="InterPro"/>
</dbReference>
<evidence type="ECO:0000259" key="7">
    <source>
        <dbReference type="PROSITE" id="PS50893"/>
    </source>
</evidence>
<dbReference type="GO" id="GO:0005524">
    <property type="term" value="F:ATP binding"/>
    <property type="evidence" value="ECO:0007669"/>
    <property type="project" value="UniProtKB-KW"/>
</dbReference>